<dbReference type="EMBL" id="KL198096">
    <property type="protein sequence ID" value="KDQ08054.1"/>
    <property type="molecule type" value="Genomic_DNA"/>
</dbReference>
<evidence type="ECO:0000313" key="2">
    <source>
        <dbReference type="Proteomes" id="UP000027195"/>
    </source>
</evidence>
<dbReference type="Proteomes" id="UP000027195">
    <property type="component" value="Unassembled WGS sequence"/>
</dbReference>
<keyword evidence="2" id="KW-1185">Reference proteome</keyword>
<reference evidence="2" key="1">
    <citation type="journal article" date="2014" name="Proc. Natl. Acad. Sci. U.S.A.">
        <title>Extensive sampling of basidiomycete genomes demonstrates inadequacy of the white-rot/brown-rot paradigm for wood decay fungi.</title>
        <authorList>
            <person name="Riley R."/>
            <person name="Salamov A.A."/>
            <person name="Brown D.W."/>
            <person name="Nagy L.G."/>
            <person name="Floudas D."/>
            <person name="Held B.W."/>
            <person name="Levasseur A."/>
            <person name="Lombard V."/>
            <person name="Morin E."/>
            <person name="Otillar R."/>
            <person name="Lindquist E.A."/>
            <person name="Sun H."/>
            <person name="LaButti K.M."/>
            <person name="Schmutz J."/>
            <person name="Jabbour D."/>
            <person name="Luo H."/>
            <person name="Baker S.E."/>
            <person name="Pisabarro A.G."/>
            <person name="Walton J.D."/>
            <person name="Blanchette R.A."/>
            <person name="Henrissat B."/>
            <person name="Martin F."/>
            <person name="Cullen D."/>
            <person name="Hibbett D.S."/>
            <person name="Grigoriev I.V."/>
        </authorList>
    </citation>
    <scope>NUCLEOTIDE SEQUENCE [LARGE SCALE GENOMIC DNA]</scope>
    <source>
        <strain evidence="2">FD-172 SS1</strain>
    </source>
</reference>
<proteinExistence type="predicted"/>
<dbReference type="InParanoid" id="A0A067LXV2"/>
<dbReference type="AlphaFoldDB" id="A0A067LXV2"/>
<dbReference type="OrthoDB" id="2794070at2759"/>
<gene>
    <name evidence="1" type="ORF">BOTBODRAFT_38273</name>
</gene>
<accession>A0A067LXV2</accession>
<name>A0A067LXV2_BOTB1</name>
<dbReference type="HOGENOM" id="CLU_136878_0_0_1"/>
<protein>
    <submittedName>
        <fullName evidence="1">Uncharacterized protein</fullName>
    </submittedName>
</protein>
<sequence length="165" mass="18527">MPRIGRVRCAFDTDPIAPKRTAKPKVVLTDEEKAVKKEETLRRAQLRKKKAEWESALTEWKGAKSHKGVALPAGTKALFKSDAKKFYGLSDKDIAALPFQGFNGSSKQVIPLHEIEAHAKRKFEATGIPYEAMTAYRAPHPLTVNGPHLTNLSGRPDFPRRYSRY</sequence>
<evidence type="ECO:0000313" key="1">
    <source>
        <dbReference type="EMBL" id="KDQ08054.1"/>
    </source>
</evidence>
<organism evidence="1 2">
    <name type="scientific">Botryobasidium botryosum (strain FD-172 SS1)</name>
    <dbReference type="NCBI Taxonomy" id="930990"/>
    <lineage>
        <taxon>Eukaryota</taxon>
        <taxon>Fungi</taxon>
        <taxon>Dikarya</taxon>
        <taxon>Basidiomycota</taxon>
        <taxon>Agaricomycotina</taxon>
        <taxon>Agaricomycetes</taxon>
        <taxon>Cantharellales</taxon>
        <taxon>Botryobasidiaceae</taxon>
        <taxon>Botryobasidium</taxon>
    </lineage>
</organism>